<dbReference type="PANTHER" id="PTHR14911:SF13">
    <property type="entry name" value="TRNA (GUANINE(6)-N2)-METHYLTRANSFERASE THUMP3"/>
    <property type="match status" value="1"/>
</dbReference>
<dbReference type="InterPro" id="IPR029063">
    <property type="entry name" value="SAM-dependent_MTases_sf"/>
</dbReference>
<keyword evidence="3" id="KW-1185">Reference proteome</keyword>
<name>A0ABN9QHZ8_9DINO</name>
<proteinExistence type="predicted"/>
<dbReference type="PANTHER" id="PTHR14911">
    <property type="entry name" value="THUMP DOMAIN-CONTAINING"/>
    <property type="match status" value="1"/>
</dbReference>
<evidence type="ECO:0000313" key="2">
    <source>
        <dbReference type="EMBL" id="CAK0804438.1"/>
    </source>
</evidence>
<dbReference type="Proteomes" id="UP001189429">
    <property type="component" value="Unassembled WGS sequence"/>
</dbReference>
<feature type="compositionally biased region" description="Pro residues" evidence="1">
    <location>
        <begin position="52"/>
        <end position="61"/>
    </location>
</feature>
<comment type="caution">
    <text evidence="2">The sequence shown here is derived from an EMBL/GenBank/DDBJ whole genome shotgun (WGS) entry which is preliminary data.</text>
</comment>
<evidence type="ECO:0000256" key="1">
    <source>
        <dbReference type="SAM" id="MobiDB-lite"/>
    </source>
</evidence>
<evidence type="ECO:0000313" key="3">
    <source>
        <dbReference type="Proteomes" id="UP001189429"/>
    </source>
</evidence>
<protein>
    <submittedName>
        <fullName evidence="2">Uncharacterized protein</fullName>
    </submittedName>
</protein>
<sequence length="170" mass="17990">AAGPSGGRAVVDPACGLGTLLLAAARAWKGEPPRLVGRDISTRGRSRGARPTSPPAGPTPPRCSTGTRGSRAWPRLRSSTLGDGEAEAVLCDLPCGDAHRRGADQASYGGFLREAGRVLRPGGRCVLLSTRRDLLEAAVAEGPWQRLVAWRVARDERNAPQAWLLALERL</sequence>
<dbReference type="EMBL" id="CAUYUJ010003232">
    <property type="protein sequence ID" value="CAK0804438.1"/>
    <property type="molecule type" value="Genomic_DNA"/>
</dbReference>
<dbReference type="Gene3D" id="3.40.50.150">
    <property type="entry name" value="Vaccinia Virus protein VP39"/>
    <property type="match status" value="1"/>
</dbReference>
<feature type="region of interest" description="Disordered" evidence="1">
    <location>
        <begin position="34"/>
        <end position="74"/>
    </location>
</feature>
<feature type="non-terminal residue" evidence="2">
    <location>
        <position position="1"/>
    </location>
</feature>
<accession>A0ABN9QHZ8</accession>
<organism evidence="2 3">
    <name type="scientific">Prorocentrum cordatum</name>
    <dbReference type="NCBI Taxonomy" id="2364126"/>
    <lineage>
        <taxon>Eukaryota</taxon>
        <taxon>Sar</taxon>
        <taxon>Alveolata</taxon>
        <taxon>Dinophyceae</taxon>
        <taxon>Prorocentrales</taxon>
        <taxon>Prorocentraceae</taxon>
        <taxon>Prorocentrum</taxon>
    </lineage>
</organism>
<gene>
    <name evidence="2" type="ORF">PCOR1329_LOCUS11241</name>
</gene>
<dbReference type="SUPFAM" id="SSF53335">
    <property type="entry name" value="S-adenosyl-L-methionine-dependent methyltransferases"/>
    <property type="match status" value="1"/>
</dbReference>
<reference evidence="2" key="1">
    <citation type="submission" date="2023-10" db="EMBL/GenBank/DDBJ databases">
        <authorList>
            <person name="Chen Y."/>
            <person name="Shah S."/>
            <person name="Dougan E. K."/>
            <person name="Thang M."/>
            <person name="Chan C."/>
        </authorList>
    </citation>
    <scope>NUCLEOTIDE SEQUENCE [LARGE SCALE GENOMIC DNA]</scope>
</reference>